<gene>
    <name evidence="3" type="ORF">SHKM778_18570</name>
</gene>
<reference evidence="3" key="1">
    <citation type="submission" date="2024-06" db="EMBL/GenBank/DDBJ databases">
        <authorList>
            <consortium name="consrtm"/>
            <person name="Uemura M."/>
            <person name="Terahara T."/>
        </authorList>
    </citation>
    <scope>NUCLEOTIDE SEQUENCE</scope>
    <source>
        <strain evidence="3">KM77-8</strain>
    </source>
</reference>
<feature type="transmembrane region" description="Helical" evidence="1">
    <location>
        <begin position="20"/>
        <end position="39"/>
    </location>
</feature>
<keyword evidence="1" id="KW-1133">Transmembrane helix</keyword>
<proteinExistence type="predicted"/>
<reference evidence="3" key="2">
    <citation type="submission" date="2024-07" db="EMBL/GenBank/DDBJ databases">
        <title>Streptomyces haneummycinica sp. nov., a new antibiotic-producing actinobacterium isolated from marine sediment.</title>
        <authorList>
            <person name="Uemura M."/>
            <person name="Hamada M."/>
            <person name="Hirano S."/>
            <person name="Kobayashi K."/>
            <person name="Ohshiro T."/>
            <person name="Kobayashi T."/>
            <person name="Terahara T."/>
        </authorList>
    </citation>
    <scope>NUCLEOTIDE SEQUENCE</scope>
    <source>
        <strain evidence="3">KM77-8</strain>
    </source>
</reference>
<accession>A0AAT9HDE6</accession>
<name>A0AAT9HDE6_9ACTN</name>
<protein>
    <recommendedName>
        <fullName evidence="2">EccD-like transmembrane domain-containing protein</fullName>
    </recommendedName>
</protein>
<dbReference type="InterPro" id="IPR044049">
    <property type="entry name" value="EccD_transm"/>
</dbReference>
<organism evidence="3">
    <name type="scientific">Streptomyces haneummycinicus</name>
    <dbReference type="NCBI Taxonomy" id="3074435"/>
    <lineage>
        <taxon>Bacteria</taxon>
        <taxon>Bacillati</taxon>
        <taxon>Actinomycetota</taxon>
        <taxon>Actinomycetes</taxon>
        <taxon>Kitasatosporales</taxon>
        <taxon>Streptomycetaceae</taxon>
        <taxon>Streptomyces</taxon>
    </lineage>
</organism>
<evidence type="ECO:0000259" key="2">
    <source>
        <dbReference type="Pfam" id="PF19053"/>
    </source>
</evidence>
<dbReference type="EMBL" id="AP035768">
    <property type="protein sequence ID" value="BFO15469.1"/>
    <property type="molecule type" value="Genomic_DNA"/>
</dbReference>
<keyword evidence="1" id="KW-0472">Membrane</keyword>
<evidence type="ECO:0000313" key="3">
    <source>
        <dbReference type="EMBL" id="BFO15469.1"/>
    </source>
</evidence>
<evidence type="ECO:0000256" key="1">
    <source>
        <dbReference type="SAM" id="Phobius"/>
    </source>
</evidence>
<dbReference type="Pfam" id="PF19053">
    <property type="entry name" value="EccD"/>
    <property type="match status" value="1"/>
</dbReference>
<keyword evidence="1" id="KW-0812">Transmembrane</keyword>
<sequence length="44" mass="4848">MPGRRLVPYWGRAAELLHSLAALAILPLTLWSMGVYGRLRGING</sequence>
<feature type="domain" description="EccD-like transmembrane" evidence="2">
    <location>
        <begin position="1"/>
        <end position="42"/>
    </location>
</feature>
<dbReference type="AlphaFoldDB" id="A0AAT9HDE6"/>